<evidence type="ECO:0000256" key="11">
    <source>
        <dbReference type="ARBA" id="ARBA00022741"/>
    </source>
</evidence>
<feature type="binding site" evidence="18">
    <location>
        <position position="342"/>
    </location>
    <ligand>
        <name>ATP</name>
        <dbReference type="ChEBI" id="CHEBI:30616"/>
    </ligand>
</feature>
<feature type="binding site" evidence="17">
    <location>
        <position position="122"/>
    </location>
    <ligand>
        <name>(2R)-3-phosphoglycerate</name>
        <dbReference type="ChEBI" id="CHEBI:58272"/>
    </ligand>
</feature>
<organism evidence="22">
    <name type="scientific">Spathaspora passalidarum (strain NRRL Y-27907 / 11-Y1)</name>
    <dbReference type="NCBI Taxonomy" id="619300"/>
    <lineage>
        <taxon>Eukaryota</taxon>
        <taxon>Fungi</taxon>
        <taxon>Dikarya</taxon>
        <taxon>Ascomycota</taxon>
        <taxon>Saccharomycotina</taxon>
        <taxon>Pichiomycetes</taxon>
        <taxon>Debaryomycetaceae</taxon>
        <taxon>Spathaspora</taxon>
    </lineage>
</organism>
<dbReference type="HAMAP" id="MF_00145">
    <property type="entry name" value="Phosphoglyc_kinase"/>
    <property type="match status" value="1"/>
</dbReference>
<feature type="binding site" evidence="17">
    <location>
        <position position="39"/>
    </location>
    <ligand>
        <name>(2R)-3-phosphoglycerate</name>
        <dbReference type="ChEBI" id="CHEBI:58272"/>
    </ligand>
</feature>
<feature type="binding site" evidence="17">
    <location>
        <begin position="63"/>
        <end position="66"/>
    </location>
    <ligand>
        <name>substrate</name>
    </ligand>
</feature>
<dbReference type="GO" id="GO:0046872">
    <property type="term" value="F:metal ion binding"/>
    <property type="evidence" value="ECO:0007669"/>
    <property type="project" value="UniProtKB-KW"/>
</dbReference>
<evidence type="ECO:0000256" key="5">
    <source>
        <dbReference type="ARBA" id="ARBA00008982"/>
    </source>
</evidence>
<evidence type="ECO:0000256" key="8">
    <source>
        <dbReference type="ARBA" id="ARBA00016471"/>
    </source>
</evidence>
<keyword evidence="12 19" id="KW-0418">Kinase</keyword>
<evidence type="ECO:0000256" key="18">
    <source>
        <dbReference type="PIRSR" id="PIRSR000724-2"/>
    </source>
</evidence>
<dbReference type="InterPro" id="IPR036043">
    <property type="entry name" value="Phosphoglycerate_kinase_sf"/>
</dbReference>
<comment type="subcellular location">
    <subcellularLocation>
        <location evidence="3">Cytoplasm</location>
    </subcellularLocation>
</comment>
<dbReference type="OMA" id="DMIFDIG"/>
<evidence type="ECO:0000313" key="21">
    <source>
        <dbReference type="EMBL" id="EGW30337.1"/>
    </source>
</evidence>
<dbReference type="EC" id="2.7.2.3" evidence="7 19"/>
<dbReference type="GO" id="GO:0006096">
    <property type="term" value="P:glycolytic process"/>
    <property type="evidence" value="ECO:0007669"/>
    <property type="project" value="UniProtKB-KW"/>
</dbReference>
<feature type="binding site" evidence="17">
    <location>
        <position position="169"/>
    </location>
    <ligand>
        <name>(2R)-3-phosphoglycerate</name>
        <dbReference type="ChEBI" id="CHEBI:58272"/>
    </ligand>
</feature>
<comment type="pathway">
    <text evidence="4">Carbohydrate degradation; glycolysis; pyruvate from D-glyceraldehyde 3-phosphate: step 2/5.</text>
</comment>
<dbReference type="HOGENOM" id="CLU_025427_0_2_1"/>
<comment type="similarity">
    <text evidence="5 19">Belongs to the phosphoglycerate kinase family.</text>
</comment>
<keyword evidence="22" id="KW-1185">Reference proteome</keyword>
<dbReference type="InterPro" id="IPR001576">
    <property type="entry name" value="Phosphoglycerate_kinase"/>
</dbReference>
<evidence type="ECO:0000256" key="16">
    <source>
        <dbReference type="ARBA" id="ARBA00049965"/>
    </source>
</evidence>
<evidence type="ECO:0000256" key="14">
    <source>
        <dbReference type="ARBA" id="ARBA00022842"/>
    </source>
</evidence>
<evidence type="ECO:0000256" key="12">
    <source>
        <dbReference type="ARBA" id="ARBA00022777"/>
    </source>
</evidence>
<dbReference type="PRINTS" id="PR00477">
    <property type="entry name" value="PHGLYCKINASE"/>
</dbReference>
<dbReference type="PANTHER" id="PTHR11406:SF0">
    <property type="entry name" value="PHOSPHOGLYCERATE KINASE"/>
    <property type="match status" value="1"/>
</dbReference>
<keyword evidence="13 18" id="KW-0067">ATP-binding</keyword>
<feature type="binding site" evidence="17">
    <location>
        <begin position="24"/>
        <end position="26"/>
    </location>
    <ligand>
        <name>substrate</name>
    </ligand>
</feature>
<evidence type="ECO:0000256" key="15">
    <source>
        <dbReference type="ARBA" id="ARBA00023152"/>
    </source>
</evidence>
<dbReference type="GO" id="GO:0005524">
    <property type="term" value="F:ATP binding"/>
    <property type="evidence" value="ECO:0007669"/>
    <property type="project" value="UniProtKB-KW"/>
</dbReference>
<sequence>MSLSNKLSVKDLDVTGKRVFIRVDFNVPLDGKTITNNQRIVAALPTIQYVLEKKAKSVILASHLGRPNGERNEKYSLAPVATELEKLLGKPVTFLNDCVGKEVEDAVNAGKDGQVFLLENLRFHIEEEGSSKKDGVKTKADPEAVAKFRSQLTALADVYVNDAFGTAHRAHSSMVGFDLPQRASGFLMAKELEYFAKALENPARPFLAILGGAKVSDKIQLIDNLLDKVDLLIVGGGMAFTFKKVLDNMPIGDSLFDEAGAKNVENLVAKAKKNGVELILPVDFVTADKFDKDANVGTATQEEGIPDHWMGLDAGPKSRELFSAAVAKAKTIVWNGPPGVFEFDKFAAGTKSLLDDAVKSAEAGNIVIIGGGDTATVAKKYGVVDKLSHVSTGGGASLELLEGKALPGVVALSNKE</sequence>
<feature type="binding site" evidence="18">
    <location>
        <begin position="371"/>
        <end position="374"/>
    </location>
    <ligand>
        <name>ATP</name>
        <dbReference type="ChEBI" id="CHEBI:30616"/>
    </ligand>
</feature>
<dbReference type="KEGG" id="spaa:SPAPADRAFT_63193"/>
<dbReference type="InterPro" id="IPR015911">
    <property type="entry name" value="Phosphoglycerate_kinase_CS"/>
</dbReference>
<evidence type="ECO:0000256" key="9">
    <source>
        <dbReference type="ARBA" id="ARBA00022679"/>
    </source>
</evidence>
<dbReference type="FunCoup" id="G3ATW1">
    <property type="interactions" value="755"/>
</dbReference>
<keyword evidence="9 19" id="KW-0808">Transferase</keyword>
<evidence type="ECO:0000256" key="19">
    <source>
        <dbReference type="RuleBase" id="RU000532"/>
    </source>
</evidence>
<comment type="function">
    <text evidence="16">Catalyzes one of the two ATP producing reactions in the glycolytic pathway via the reversible conversion of 1,3-diphosphoglycerate to 3-phosphoglycerate. Both L- and D- forms of purine and pyrimidine nucleotides can be used as substrates, but the activity is much lower on pyrimidines. Negatively regulates the biosynthesis of acetyl-CoA from pyruvate in the mitochondrion.</text>
</comment>
<evidence type="ECO:0000313" key="22">
    <source>
        <dbReference type="Proteomes" id="UP000000709"/>
    </source>
</evidence>
<name>G3ATW1_SPAPN</name>
<dbReference type="InParanoid" id="G3ATW1"/>
<dbReference type="RefSeq" id="XP_007377308.1">
    <property type="nucleotide sequence ID" value="XM_007377246.1"/>
</dbReference>
<dbReference type="PANTHER" id="PTHR11406">
    <property type="entry name" value="PHOSPHOGLYCERATE KINASE"/>
    <property type="match status" value="1"/>
</dbReference>
<dbReference type="PROSITE" id="PS00111">
    <property type="entry name" value="PGLYCERATE_KINASE"/>
    <property type="match status" value="1"/>
</dbReference>
<dbReference type="FunFam" id="3.40.50.1260:FF:000019">
    <property type="entry name" value="Phosphoglycerate kinase 1"/>
    <property type="match status" value="1"/>
</dbReference>
<evidence type="ECO:0000256" key="3">
    <source>
        <dbReference type="ARBA" id="ARBA00004496"/>
    </source>
</evidence>
<evidence type="ECO:0000256" key="1">
    <source>
        <dbReference type="ARBA" id="ARBA00000642"/>
    </source>
</evidence>
<dbReference type="PIRSF" id="PIRSF000724">
    <property type="entry name" value="Pgk"/>
    <property type="match status" value="1"/>
</dbReference>
<proteinExistence type="inferred from homology"/>
<evidence type="ECO:0000256" key="13">
    <source>
        <dbReference type="ARBA" id="ARBA00022840"/>
    </source>
</evidence>
<dbReference type="GeneID" id="18874635"/>
<dbReference type="CDD" id="cd00318">
    <property type="entry name" value="Phosphoglycerate_kinase"/>
    <property type="match status" value="1"/>
</dbReference>
<reference evidence="21 22" key="1">
    <citation type="journal article" date="2011" name="Proc. Natl. Acad. Sci. U.S.A.">
        <title>Comparative genomics of xylose-fermenting fungi for enhanced biofuel production.</title>
        <authorList>
            <person name="Wohlbach D.J."/>
            <person name="Kuo A."/>
            <person name="Sato T.K."/>
            <person name="Potts K.M."/>
            <person name="Salamov A.A."/>
            <person name="LaButti K.M."/>
            <person name="Sun H."/>
            <person name="Clum A."/>
            <person name="Pangilinan J.L."/>
            <person name="Lindquist E.A."/>
            <person name="Lucas S."/>
            <person name="Lapidus A."/>
            <person name="Jin M."/>
            <person name="Gunawan C."/>
            <person name="Balan V."/>
            <person name="Dale B.E."/>
            <person name="Jeffries T.W."/>
            <person name="Zinkel R."/>
            <person name="Barry K.W."/>
            <person name="Grigoriev I.V."/>
            <person name="Gasch A.P."/>
        </authorList>
    </citation>
    <scope>NUCLEOTIDE SEQUENCE [LARGE SCALE GENOMIC DNA]</scope>
    <source>
        <strain evidence="22">NRRL Y-27907 / 11-Y1</strain>
    </source>
</reference>
<dbReference type="Proteomes" id="UP000000709">
    <property type="component" value="Unassembled WGS sequence"/>
</dbReference>
<dbReference type="Gene3D" id="3.40.50.1260">
    <property type="entry name" value="Phosphoglycerate kinase, N-terminal domain"/>
    <property type="match status" value="3"/>
</dbReference>
<keyword evidence="14" id="KW-0460">Magnesium</keyword>
<dbReference type="EMBL" id="GL996505">
    <property type="protein sequence ID" value="EGW30337.1"/>
    <property type="molecule type" value="Genomic_DNA"/>
</dbReference>
<evidence type="ECO:0000256" key="6">
    <source>
        <dbReference type="ARBA" id="ARBA00011245"/>
    </source>
</evidence>
<protein>
    <recommendedName>
        <fullName evidence="8 19">Phosphoglycerate kinase</fullName>
        <ecNumber evidence="7 19">2.7.2.3</ecNumber>
    </recommendedName>
</protein>
<evidence type="ECO:0000256" key="7">
    <source>
        <dbReference type="ARBA" id="ARBA00013061"/>
    </source>
</evidence>
<evidence type="ECO:0000256" key="10">
    <source>
        <dbReference type="ARBA" id="ARBA00022723"/>
    </source>
</evidence>
<dbReference type="FunFam" id="3.40.50.1260:FF:000031">
    <property type="entry name" value="Phosphoglycerate kinase 1"/>
    <property type="match status" value="1"/>
</dbReference>
<dbReference type="GO" id="GO:0043531">
    <property type="term" value="F:ADP binding"/>
    <property type="evidence" value="ECO:0007669"/>
    <property type="project" value="TreeGrafter"/>
</dbReference>
<comment type="subunit">
    <text evidence="6 20">Monomer.</text>
</comment>
<dbReference type="eggNOG" id="KOG1367">
    <property type="taxonomic scope" value="Eukaryota"/>
</dbReference>
<dbReference type="SUPFAM" id="SSF53748">
    <property type="entry name" value="Phosphoglycerate kinase"/>
    <property type="match status" value="1"/>
</dbReference>
<evidence type="ECO:0000256" key="2">
    <source>
        <dbReference type="ARBA" id="ARBA00001946"/>
    </source>
</evidence>
<dbReference type="Pfam" id="PF00162">
    <property type="entry name" value="PGK"/>
    <property type="match status" value="1"/>
</dbReference>
<dbReference type="GO" id="GO:0005829">
    <property type="term" value="C:cytosol"/>
    <property type="evidence" value="ECO:0007669"/>
    <property type="project" value="TreeGrafter"/>
</dbReference>
<keyword evidence="15" id="KW-0324">Glycolysis</keyword>
<gene>
    <name evidence="21" type="primary">PGK1</name>
    <name evidence="21" type="ORF">SPAPADRAFT_63193</name>
</gene>
<comment type="cofactor">
    <cofactor evidence="2">
        <name>Mg(2+)</name>
        <dbReference type="ChEBI" id="CHEBI:18420"/>
    </cofactor>
</comment>
<dbReference type="STRING" id="619300.G3ATW1"/>
<keyword evidence="10" id="KW-0479">Metal-binding</keyword>
<dbReference type="InterPro" id="IPR015824">
    <property type="entry name" value="Phosphoglycerate_kinase_N"/>
</dbReference>
<dbReference type="OrthoDB" id="275353at2759"/>
<dbReference type="AlphaFoldDB" id="G3ATW1"/>
<comment type="catalytic activity">
    <reaction evidence="1 19">
        <text>(2R)-3-phosphoglycerate + ATP = (2R)-3-phospho-glyceroyl phosphate + ADP</text>
        <dbReference type="Rhea" id="RHEA:14801"/>
        <dbReference type="ChEBI" id="CHEBI:30616"/>
        <dbReference type="ChEBI" id="CHEBI:57604"/>
        <dbReference type="ChEBI" id="CHEBI:58272"/>
        <dbReference type="ChEBI" id="CHEBI:456216"/>
        <dbReference type="EC" id="2.7.2.3"/>
    </reaction>
</comment>
<evidence type="ECO:0000256" key="17">
    <source>
        <dbReference type="PIRSR" id="PIRSR000724-1"/>
    </source>
</evidence>
<accession>G3ATW1</accession>
<feature type="binding site" evidence="18">
    <location>
        <position position="218"/>
    </location>
    <ligand>
        <name>ATP</name>
        <dbReference type="ChEBI" id="CHEBI:30616"/>
    </ligand>
</feature>
<evidence type="ECO:0000256" key="4">
    <source>
        <dbReference type="ARBA" id="ARBA00004838"/>
    </source>
</evidence>
<dbReference type="GO" id="GO:0006094">
    <property type="term" value="P:gluconeogenesis"/>
    <property type="evidence" value="ECO:0007669"/>
    <property type="project" value="TreeGrafter"/>
</dbReference>
<dbReference type="GO" id="GO:0004618">
    <property type="term" value="F:phosphoglycerate kinase activity"/>
    <property type="evidence" value="ECO:0007669"/>
    <property type="project" value="UniProtKB-EC"/>
</dbReference>
<evidence type="ECO:0000256" key="20">
    <source>
        <dbReference type="RuleBase" id="RU000696"/>
    </source>
</evidence>
<keyword evidence="11" id="KW-0547">Nucleotide-binding</keyword>